<dbReference type="AlphaFoldDB" id="A0A0U1E0R0"/>
<reference evidence="1 2" key="1">
    <citation type="submission" date="2015-03" db="EMBL/GenBank/DDBJ databases">
        <authorList>
            <person name="Murphy D."/>
        </authorList>
    </citation>
    <scope>NUCLEOTIDE SEQUENCE [LARGE SCALE GENOMIC DNA]</scope>
    <source>
        <strain evidence="1 2">D16</strain>
    </source>
</reference>
<protein>
    <submittedName>
        <fullName evidence="1">Putative esat-6 like protein</fullName>
    </submittedName>
</protein>
<dbReference type="Proteomes" id="UP000182227">
    <property type="component" value="Unassembled WGS sequence"/>
</dbReference>
<evidence type="ECO:0000313" key="1">
    <source>
        <dbReference type="EMBL" id="CQD25036.1"/>
    </source>
</evidence>
<dbReference type="Pfam" id="PF06013">
    <property type="entry name" value="WXG100"/>
    <property type="match status" value="1"/>
</dbReference>
<organism evidence="1 2">
    <name type="scientific">Mycolicibacterium conceptionense</name>
    <dbReference type="NCBI Taxonomy" id="451644"/>
    <lineage>
        <taxon>Bacteria</taxon>
        <taxon>Bacillati</taxon>
        <taxon>Actinomycetota</taxon>
        <taxon>Actinomycetes</taxon>
        <taxon>Mycobacteriales</taxon>
        <taxon>Mycobacteriaceae</taxon>
        <taxon>Mycolicibacterium</taxon>
    </lineage>
</organism>
<dbReference type="EMBL" id="CTEF01000009">
    <property type="protein sequence ID" value="CQD25036.1"/>
    <property type="molecule type" value="Genomic_DNA"/>
</dbReference>
<evidence type="ECO:0000313" key="2">
    <source>
        <dbReference type="Proteomes" id="UP000182227"/>
    </source>
</evidence>
<dbReference type="SUPFAM" id="SSF140453">
    <property type="entry name" value="EsxAB dimer-like"/>
    <property type="match status" value="1"/>
</dbReference>
<dbReference type="InterPro" id="IPR036689">
    <property type="entry name" value="ESAT-6-like_sf"/>
</dbReference>
<gene>
    <name evidence="1" type="ORF">BN970_06834</name>
</gene>
<name>A0A0U1E0R0_9MYCO</name>
<dbReference type="InterPro" id="IPR010310">
    <property type="entry name" value="T7SS_ESAT-6-like"/>
</dbReference>
<proteinExistence type="predicted"/>
<accession>A0A0U1E0R0</accession>
<sequence length="96" mass="10415">MSMPMKYGFEDVDHHGLTLTAQAGQLEAVHQAILRDVDATAEFWGGAGSNAYTQFVTELGRNFQTIYQSLSEHGNKVRTAGNNMAHTDSAVGGSWI</sequence>
<dbReference type="Gene3D" id="1.10.287.1060">
    <property type="entry name" value="ESAT-6-like"/>
    <property type="match status" value="1"/>
</dbReference>